<protein>
    <submittedName>
        <fullName evidence="2">Uncharacterized protein</fullName>
    </submittedName>
</protein>
<feature type="region of interest" description="Disordered" evidence="1">
    <location>
        <begin position="1"/>
        <end position="27"/>
    </location>
</feature>
<feature type="region of interest" description="Disordered" evidence="1">
    <location>
        <begin position="44"/>
        <end position="97"/>
    </location>
</feature>
<dbReference type="Proteomes" id="UP000317650">
    <property type="component" value="Chromosome 3"/>
</dbReference>
<dbReference type="EMBL" id="PYDT01000006">
    <property type="protein sequence ID" value="THU57154.1"/>
    <property type="molecule type" value="Genomic_DNA"/>
</dbReference>
<dbReference type="PANTHER" id="PTHR35167:SF3">
    <property type="entry name" value="OS05G0216466 PROTEIN"/>
    <property type="match status" value="1"/>
</dbReference>
<dbReference type="PANTHER" id="PTHR35167">
    <property type="entry name" value="OS05G0216466 PROTEIN"/>
    <property type="match status" value="1"/>
</dbReference>
<comment type="caution">
    <text evidence="2">The sequence shown here is derived from an EMBL/GenBank/DDBJ whole genome shotgun (WGS) entry which is preliminary data.</text>
</comment>
<accession>A0A4S8J882</accession>
<feature type="compositionally biased region" description="Low complexity" evidence="1">
    <location>
        <begin position="44"/>
        <end position="62"/>
    </location>
</feature>
<name>A0A4S8J882_MUSBA</name>
<organism evidence="2 3">
    <name type="scientific">Musa balbisiana</name>
    <name type="common">Banana</name>
    <dbReference type="NCBI Taxonomy" id="52838"/>
    <lineage>
        <taxon>Eukaryota</taxon>
        <taxon>Viridiplantae</taxon>
        <taxon>Streptophyta</taxon>
        <taxon>Embryophyta</taxon>
        <taxon>Tracheophyta</taxon>
        <taxon>Spermatophyta</taxon>
        <taxon>Magnoliopsida</taxon>
        <taxon>Liliopsida</taxon>
        <taxon>Zingiberales</taxon>
        <taxon>Musaceae</taxon>
        <taxon>Musa</taxon>
    </lineage>
</organism>
<sequence>MGRTLTRSDPPPLLPLGARSPSRAAGGPFTAAELAAAEQLLQLSESSSADLAASSSSSSSSSPRSVNNRPPPEAVLLEAEEEEEEEEEEETGLRRRTKRYRLIADLHMVTTPINSCSQRGGAERGGARVLSRVCMELN</sequence>
<feature type="compositionally biased region" description="Acidic residues" evidence="1">
    <location>
        <begin position="78"/>
        <end position="90"/>
    </location>
</feature>
<dbReference type="AlphaFoldDB" id="A0A4S8J882"/>
<gene>
    <name evidence="2" type="ORF">C4D60_Mb03t00530</name>
</gene>
<evidence type="ECO:0000313" key="3">
    <source>
        <dbReference type="Proteomes" id="UP000317650"/>
    </source>
</evidence>
<proteinExistence type="predicted"/>
<evidence type="ECO:0000313" key="2">
    <source>
        <dbReference type="EMBL" id="THU57154.1"/>
    </source>
</evidence>
<evidence type="ECO:0000256" key="1">
    <source>
        <dbReference type="SAM" id="MobiDB-lite"/>
    </source>
</evidence>
<keyword evidence="3" id="KW-1185">Reference proteome</keyword>
<reference evidence="2 3" key="1">
    <citation type="journal article" date="2019" name="Nat. Plants">
        <title>Genome sequencing of Musa balbisiana reveals subgenome evolution and function divergence in polyploid bananas.</title>
        <authorList>
            <person name="Yao X."/>
        </authorList>
    </citation>
    <scope>NUCLEOTIDE SEQUENCE [LARGE SCALE GENOMIC DNA]</scope>
    <source>
        <strain evidence="3">cv. DH-PKW</strain>
        <tissue evidence="2">Leaves</tissue>
    </source>
</reference>